<dbReference type="PROSITE" id="PS51323">
    <property type="entry name" value="IGFBP_N_2"/>
    <property type="match status" value="1"/>
</dbReference>
<keyword evidence="4" id="KW-1015">Disulfide bond</keyword>
<feature type="signal peptide" evidence="5">
    <location>
        <begin position="1"/>
        <end position="20"/>
    </location>
</feature>
<dbReference type="GO" id="GO:0009966">
    <property type="term" value="P:regulation of signal transduction"/>
    <property type="evidence" value="ECO:0007669"/>
    <property type="project" value="TreeGrafter"/>
</dbReference>
<evidence type="ECO:0000256" key="3">
    <source>
        <dbReference type="ARBA" id="ARBA00022729"/>
    </source>
</evidence>
<dbReference type="InterPro" id="IPR011390">
    <property type="entry name" value="IGFBP_rP_mac25"/>
</dbReference>
<dbReference type="SMART" id="SM00121">
    <property type="entry name" value="IB"/>
    <property type="match status" value="1"/>
</dbReference>
<organism evidence="7">
    <name type="scientific">Liphistius malayanus</name>
    <dbReference type="NCBI Taxonomy" id="1203467"/>
    <lineage>
        <taxon>Eukaryota</taxon>
        <taxon>Metazoa</taxon>
        <taxon>Ecdysozoa</taxon>
        <taxon>Arthropoda</taxon>
        <taxon>Chelicerata</taxon>
        <taxon>Arachnida</taxon>
        <taxon>Araneae</taxon>
        <taxon>Mesothelae</taxon>
        <taxon>Liphistiidae</taxon>
        <taxon>Liphistius</taxon>
    </lineage>
</organism>
<dbReference type="GO" id="GO:0005576">
    <property type="term" value="C:extracellular region"/>
    <property type="evidence" value="ECO:0007669"/>
    <property type="project" value="UniProtKB-SubCell"/>
</dbReference>
<dbReference type="SUPFAM" id="SSF57184">
    <property type="entry name" value="Growth factor receptor domain"/>
    <property type="match status" value="1"/>
</dbReference>
<protein>
    <submittedName>
        <fullName evidence="7">U24-Liphistoxin-Lm1a_1</fullName>
    </submittedName>
</protein>
<dbReference type="PANTHER" id="PTHR14186:SF20">
    <property type="entry name" value="CYSTEINE-RICH MOTOR NEURON 1 PROTEIN-LIKE"/>
    <property type="match status" value="1"/>
</dbReference>
<feature type="domain" description="IGFBP N-terminal" evidence="6">
    <location>
        <begin position="19"/>
        <end position="101"/>
    </location>
</feature>
<feature type="chain" id="PRO_5019718295" evidence="5">
    <location>
        <begin position="21"/>
        <end position="106"/>
    </location>
</feature>
<dbReference type="GO" id="GO:0005520">
    <property type="term" value="F:insulin-like growth factor binding"/>
    <property type="evidence" value="ECO:0007669"/>
    <property type="project" value="InterPro"/>
</dbReference>
<keyword evidence="3 5" id="KW-0732">Signal</keyword>
<proteinExistence type="predicted"/>
<dbReference type="AlphaFoldDB" id="A0A482ZBF1"/>
<comment type="subcellular location">
    <subcellularLocation>
        <location evidence="1">Secreted</location>
    </subcellularLocation>
</comment>
<evidence type="ECO:0000256" key="1">
    <source>
        <dbReference type="ARBA" id="ARBA00004613"/>
    </source>
</evidence>
<dbReference type="InterPro" id="IPR000867">
    <property type="entry name" value="IGFBP-like"/>
</dbReference>
<name>A0A482ZBF1_9ARAC</name>
<reference evidence="7" key="2">
    <citation type="submission" date="2019-04" db="EMBL/GenBank/DDBJ databases">
        <title>Unravelling the molecular evolution of spider venoms.</title>
        <authorList>
            <person name="Pineda S."/>
        </authorList>
    </citation>
    <scope>NUCLEOTIDE SEQUENCE</scope>
</reference>
<evidence type="ECO:0000256" key="4">
    <source>
        <dbReference type="ARBA" id="ARBA00023157"/>
    </source>
</evidence>
<dbReference type="Pfam" id="PF00219">
    <property type="entry name" value="IGFBP"/>
    <property type="match status" value="1"/>
</dbReference>
<keyword evidence="2" id="KW-0964">Secreted</keyword>
<evidence type="ECO:0000256" key="2">
    <source>
        <dbReference type="ARBA" id="ARBA00022525"/>
    </source>
</evidence>
<evidence type="ECO:0000259" key="6">
    <source>
        <dbReference type="PROSITE" id="PS51323"/>
    </source>
</evidence>
<evidence type="ECO:0000313" key="7">
    <source>
        <dbReference type="EMBL" id="SMD30125.1"/>
    </source>
</evidence>
<dbReference type="InterPro" id="IPR009030">
    <property type="entry name" value="Growth_fac_rcpt_cys_sf"/>
</dbReference>
<reference evidence="7" key="1">
    <citation type="submission" date="2017-03" db="EMBL/GenBank/DDBJ databases">
        <authorList>
            <person name="QRISCLOUD D."/>
        </authorList>
    </citation>
    <scope>NUCLEOTIDE SEQUENCE</scope>
</reference>
<evidence type="ECO:0000256" key="5">
    <source>
        <dbReference type="SAM" id="SignalP"/>
    </source>
</evidence>
<dbReference type="Gene3D" id="4.10.40.20">
    <property type="match status" value="1"/>
</dbReference>
<dbReference type="PANTHER" id="PTHR14186">
    <property type="entry name" value="INSULIN-LIKE GROWTH FACTOR BINDING PROTEIN-RELATED"/>
    <property type="match status" value="1"/>
</dbReference>
<dbReference type="EMBL" id="HAGQ01000052">
    <property type="protein sequence ID" value="SMD30125.1"/>
    <property type="molecule type" value="Transcribed_RNA"/>
</dbReference>
<dbReference type="GO" id="GO:0001558">
    <property type="term" value="P:regulation of cell growth"/>
    <property type="evidence" value="ECO:0007669"/>
    <property type="project" value="InterPro"/>
</dbReference>
<sequence length="106" mass="11409">MDRIVRVTLALTLFFVGTLALDCMCDQKNCPFLDPSTCPLGVTKDACFCCSVCFKTEGEECGGPFDINGKCGGNLICFKPPPPSGEDDGYYFNADGKCLPRSESDS</sequence>
<accession>A0A482ZBF1</accession>